<dbReference type="InterPro" id="IPR047589">
    <property type="entry name" value="DUF11_rpt"/>
</dbReference>
<feature type="signal peptide" evidence="1">
    <location>
        <begin position="1"/>
        <end position="22"/>
    </location>
</feature>
<evidence type="ECO:0000256" key="1">
    <source>
        <dbReference type="SAM" id="SignalP"/>
    </source>
</evidence>
<dbReference type="Proteomes" id="UP000447545">
    <property type="component" value="Unassembled WGS sequence"/>
</dbReference>
<sequence length="1139" mass="122582">MLKSICLLFVFCVNACLLSAQTTDLSITIEAQDLNGTTVSQVDIYEDFQYLITISNSGNAVNDATISIDFDDDLALISTNSQNNINGASDISNINVVANVLTASIDNMPNNSSVELLVLVTAPTNLGGIAANGTISPPTGTTDTNSNNNQSIISIDVLDIVIDFSVTQTQIQPALGTPINAWGDEVTYQFTITNNSDVDFPVSTIFGNIKLNTLPNNGQPITQFISLECIATTNGTLCPDLTDLTGTTVVVASQPTPVFIFEIDTEITSGGSITFEMVYKYSNFSCSPNPMPIDVDSIIEIELEHDNASSNNSNTIITNLLNADPCPETDICIETVQTNPDISATLDYDQEITFNTTVCNTSSTPTPIRFFFQNITAGDVLWELESVNCTSTLGPVSCTDFDINASDNGQLWVSSDFVLQGNTTINIETILKFIEPQCVQNPVPIEAIDRSAINILDSQIIDINLDNNQFFNHLQLPAPDPENCDGPSLSGLEISKTQISPELPIGSSEENTAEWGLITYEITATNTGDYDGMLFLQDYMAILETNYAPIMASLVSVDCVSTTGTASCFSIQNANIGVSYDGVPEDGESDVFWEILPEDNWVLPANSSVTFHVVVDWLPECSIDQPMAGSNAALAGYADGPENEVGSFIADDVTTFFAPCVDLVVQTYPEFTQVDTGQAFNWIVDISNSITSADAVDVLFENTLNSVFNIAGTPTCTVTSGNATCITNFNINGNFISGIIPSMAAGSTVRISIPVIAPNLGGAYNNIAEATPSAINNEELTPETNISINSVQVISPVLEKMFSPDTIFEGGESELIFTVYNIANNPTQNNISFTDNLPTGVVITQVPNWVEANGCTANFIGDPGDDFIGVTDLIFPAGVESCTFSVMVTADVAGNYLNNFENFSDTNNIDASQTNAALNVLADTSNVDIEITKIVEPAEVIIGEEVIFTITATNLGTTNATDIEALDQLPIGYEFISATTNLGVFDEGTFIWTISTLFPSESATLSLIARVVASNDLLNVALLNSVNEIDRDATNNEDSALVEISNCLSIPEGISPNGDGKNDFLVIPCIEAYPNNIIKIYNRYGTQVYQAKNYINNWNGRANMGVPNSSRLLPVGTYFYILEIMDFEKPLQGYVYLNY</sequence>
<protein>
    <submittedName>
        <fullName evidence="4">DUF11 domain-containing protein</fullName>
    </submittedName>
</protein>
<dbReference type="InterPro" id="IPR057693">
    <property type="entry name" value="DUF7933"/>
</dbReference>
<dbReference type="Pfam" id="PF25564">
    <property type="entry name" value="DUF7933"/>
    <property type="match status" value="1"/>
</dbReference>
<evidence type="ECO:0000313" key="4">
    <source>
        <dbReference type="EMBL" id="MTE27112.1"/>
    </source>
</evidence>
<comment type="caution">
    <text evidence="4">The sequence shown here is derived from an EMBL/GenBank/DDBJ whole genome shotgun (WGS) entry which is preliminary data.</text>
</comment>
<evidence type="ECO:0000313" key="5">
    <source>
        <dbReference type="Proteomes" id="UP000447545"/>
    </source>
</evidence>
<dbReference type="Pfam" id="PF13585">
    <property type="entry name" value="CHU_C"/>
    <property type="match status" value="1"/>
</dbReference>
<dbReference type="Pfam" id="PF01345">
    <property type="entry name" value="DUF11"/>
    <property type="match status" value="1"/>
</dbReference>
<dbReference type="RefSeq" id="WP_155089129.1">
    <property type="nucleotide sequence ID" value="NZ_WJYA01000005.1"/>
</dbReference>
<dbReference type="NCBIfam" id="TIGR04131">
    <property type="entry name" value="Bac_Flav_CTERM"/>
    <property type="match status" value="1"/>
</dbReference>
<reference evidence="4 5" key="1">
    <citation type="submission" date="2019-11" db="EMBL/GenBank/DDBJ databases">
        <title>Winogradskyella ouciana sp. nov., isolated from the hadal seawater of the Mariana Trench.</title>
        <authorList>
            <person name="Liu R."/>
        </authorList>
    </citation>
    <scope>NUCLEOTIDE SEQUENCE [LARGE SCALE GENOMIC DNA]</scope>
    <source>
        <strain evidence="4 5">ZXX205</strain>
    </source>
</reference>
<dbReference type="NCBIfam" id="TIGR01451">
    <property type="entry name" value="B_ant_repeat"/>
    <property type="match status" value="1"/>
</dbReference>
<dbReference type="InterPro" id="IPR026341">
    <property type="entry name" value="T9SS_type_B"/>
</dbReference>
<evidence type="ECO:0000259" key="3">
    <source>
        <dbReference type="Pfam" id="PF25564"/>
    </source>
</evidence>
<organism evidence="4 5">
    <name type="scientific">Winogradskyella ouciana</name>
    <dbReference type="NCBI Taxonomy" id="2608631"/>
    <lineage>
        <taxon>Bacteria</taxon>
        <taxon>Pseudomonadati</taxon>
        <taxon>Bacteroidota</taxon>
        <taxon>Flavobacteriia</taxon>
        <taxon>Flavobacteriales</taxon>
        <taxon>Flavobacteriaceae</taxon>
        <taxon>Winogradskyella</taxon>
    </lineage>
</organism>
<accession>A0A7K1GCT1</accession>
<dbReference type="InterPro" id="IPR001434">
    <property type="entry name" value="OmcB-like_DUF11"/>
</dbReference>
<feature type="chain" id="PRO_5029547312" evidence="1">
    <location>
        <begin position="23"/>
        <end position="1139"/>
    </location>
</feature>
<feature type="domain" description="DUF7933" evidence="3">
    <location>
        <begin position="796"/>
        <end position="920"/>
    </location>
</feature>
<proteinExistence type="predicted"/>
<gene>
    <name evidence="4" type="ORF">F1003_09260</name>
</gene>
<keyword evidence="5" id="KW-1185">Reference proteome</keyword>
<dbReference type="EMBL" id="WJYA01000005">
    <property type="protein sequence ID" value="MTE27112.1"/>
    <property type="molecule type" value="Genomic_DNA"/>
</dbReference>
<feature type="domain" description="DUF11" evidence="2">
    <location>
        <begin position="928"/>
        <end position="1041"/>
    </location>
</feature>
<dbReference type="AlphaFoldDB" id="A0A7K1GCT1"/>
<name>A0A7K1GCT1_9FLAO</name>
<keyword evidence="1" id="KW-0732">Signal</keyword>
<evidence type="ECO:0000259" key="2">
    <source>
        <dbReference type="Pfam" id="PF01345"/>
    </source>
</evidence>